<feature type="domain" description="TROVE" evidence="7">
    <location>
        <begin position="1"/>
        <end position="342"/>
    </location>
</feature>
<dbReference type="KEGG" id="lgi:LOTGIDRAFT_235432"/>
<dbReference type="InterPro" id="IPR008858">
    <property type="entry name" value="TROVE_dom"/>
</dbReference>
<dbReference type="AlphaFoldDB" id="V3ZZG1"/>
<dbReference type="CTD" id="20249847"/>
<keyword evidence="5" id="KW-0694">RNA-binding</keyword>
<dbReference type="GO" id="GO:0003723">
    <property type="term" value="F:RNA binding"/>
    <property type="evidence" value="ECO:0007669"/>
    <property type="project" value="UniProtKB-KW"/>
</dbReference>
<dbReference type="PROSITE" id="PS50988">
    <property type="entry name" value="TROVE"/>
    <property type="match status" value="1"/>
</dbReference>
<dbReference type="HOGENOM" id="CLU_024421_1_0_1"/>
<dbReference type="InterPro" id="IPR036465">
    <property type="entry name" value="vWFA_dom_sf"/>
</dbReference>
<evidence type="ECO:0000256" key="5">
    <source>
        <dbReference type="ARBA" id="ARBA00022884"/>
    </source>
</evidence>
<evidence type="ECO:0000256" key="3">
    <source>
        <dbReference type="ARBA" id="ARBA00022490"/>
    </source>
</evidence>
<dbReference type="PANTHER" id="PTHR14202:SF0">
    <property type="entry name" value="RNA-BINDING PROTEIN RO60"/>
    <property type="match status" value="1"/>
</dbReference>
<dbReference type="GO" id="GO:0046872">
    <property type="term" value="F:metal ion binding"/>
    <property type="evidence" value="ECO:0007669"/>
    <property type="project" value="UniProtKB-KW"/>
</dbReference>
<keyword evidence="9" id="KW-1185">Reference proteome</keyword>
<dbReference type="Pfam" id="PF05731">
    <property type="entry name" value="TROVE"/>
    <property type="match status" value="1"/>
</dbReference>
<dbReference type="OMA" id="LCMAHVK"/>
<dbReference type="GeneID" id="20249847"/>
<dbReference type="GO" id="GO:1990904">
    <property type="term" value="C:ribonucleoprotein complex"/>
    <property type="evidence" value="ECO:0007669"/>
    <property type="project" value="UniProtKB-KW"/>
</dbReference>
<dbReference type="InterPro" id="IPR037214">
    <property type="entry name" value="TROVE_dom_sf"/>
</dbReference>
<evidence type="ECO:0000256" key="1">
    <source>
        <dbReference type="ARBA" id="ARBA00004496"/>
    </source>
</evidence>
<dbReference type="OrthoDB" id="6098064at2759"/>
<accession>V3ZZG1</accession>
<evidence type="ECO:0000313" key="8">
    <source>
        <dbReference type="EMBL" id="ESO86371.1"/>
    </source>
</evidence>
<dbReference type="InterPro" id="IPR040322">
    <property type="entry name" value="TROVE2"/>
</dbReference>
<proteinExistence type="inferred from homology"/>
<dbReference type="RefSeq" id="XP_009062913.1">
    <property type="nucleotide sequence ID" value="XM_009064665.1"/>
</dbReference>
<sequence length="518" mass="57825">MPIAVTDLDRLRRFLSHGSDTGVLIIGNAKPTKEDLSSIDRLISEGKGEEIVREVVRYALECRFVLKTNILFALAYCYKAKDNSTKTAASKAFPNICKHPIDLFYFLEYAKKMSDQHKGWGRSLRNLVSSWYNGIEPKELVEFVTRYKSCCRWSHVDVIRLGHVHPLKDETAIIIRYVMKGLTEATQLAEGKDSKQIKEILKYLKGVDQVKQSINEHEIGVQIRQLNLKQEHIPTKLQKSVEVWQALIPNLTIKEILSNIVKLASLGILKSDNYILPDILDRLTNEQVIKDSGVSPMKVLIALRNYEQGKGKIKWQRNESVANALNLTFSHAIKNNISVTNKRLLIAVKIGHGLPQHSVYGTPALSSMIAAAGLATIYIQSEDSCSLVFFSTTVIPVAIKSQMKVENICEGLAKAALPEIPVMACDVSAPIRWATDNKKSYDAIIILTDSKDSTGTVTPHSALLQYRKDLNLPNTKLIICGMTSRKMEYADSNDLGMLDIAGFDSTVPDIISNFVLDV</sequence>
<dbReference type="SUPFAM" id="SSF140864">
    <property type="entry name" value="TROVE domain-like"/>
    <property type="match status" value="1"/>
</dbReference>
<keyword evidence="4" id="KW-0479">Metal-binding</keyword>
<comment type="subcellular location">
    <subcellularLocation>
        <location evidence="1">Cytoplasm</location>
    </subcellularLocation>
</comment>
<protein>
    <recommendedName>
        <fullName evidence="7">TROVE domain-containing protein</fullName>
    </recommendedName>
</protein>
<dbReference type="PANTHER" id="PTHR14202">
    <property type="entry name" value="60 KDA RIBONUCLEOPROTEIN SSA/RO"/>
    <property type="match status" value="1"/>
</dbReference>
<dbReference type="Gene3D" id="3.40.50.410">
    <property type="entry name" value="von Willebrand factor, type A domain"/>
    <property type="match status" value="1"/>
</dbReference>
<name>V3ZZG1_LOTGI</name>
<evidence type="ECO:0000256" key="6">
    <source>
        <dbReference type="ARBA" id="ARBA00023274"/>
    </source>
</evidence>
<dbReference type="GO" id="GO:0005737">
    <property type="term" value="C:cytoplasm"/>
    <property type="evidence" value="ECO:0007669"/>
    <property type="project" value="UniProtKB-SubCell"/>
</dbReference>
<organism evidence="8 9">
    <name type="scientific">Lottia gigantea</name>
    <name type="common">Giant owl limpet</name>
    <dbReference type="NCBI Taxonomy" id="225164"/>
    <lineage>
        <taxon>Eukaryota</taxon>
        <taxon>Metazoa</taxon>
        <taxon>Spiralia</taxon>
        <taxon>Lophotrochozoa</taxon>
        <taxon>Mollusca</taxon>
        <taxon>Gastropoda</taxon>
        <taxon>Patellogastropoda</taxon>
        <taxon>Lottioidea</taxon>
        <taxon>Lottiidae</taxon>
        <taxon>Lottia</taxon>
    </lineage>
</organism>
<dbReference type="EMBL" id="KB203083">
    <property type="protein sequence ID" value="ESO86371.1"/>
    <property type="molecule type" value="Genomic_DNA"/>
</dbReference>
<evidence type="ECO:0000313" key="9">
    <source>
        <dbReference type="Proteomes" id="UP000030746"/>
    </source>
</evidence>
<evidence type="ECO:0000256" key="4">
    <source>
        <dbReference type="ARBA" id="ARBA00022723"/>
    </source>
</evidence>
<dbReference type="SUPFAM" id="SSF53300">
    <property type="entry name" value="vWA-like"/>
    <property type="match status" value="1"/>
</dbReference>
<dbReference type="Pfam" id="PF25045">
    <property type="entry name" value="vWA_Ro60"/>
    <property type="match status" value="1"/>
</dbReference>
<evidence type="ECO:0000259" key="7">
    <source>
        <dbReference type="PROSITE" id="PS50988"/>
    </source>
</evidence>
<reference evidence="8 9" key="1">
    <citation type="journal article" date="2013" name="Nature">
        <title>Insights into bilaterian evolution from three spiralian genomes.</title>
        <authorList>
            <person name="Simakov O."/>
            <person name="Marletaz F."/>
            <person name="Cho S.J."/>
            <person name="Edsinger-Gonzales E."/>
            <person name="Havlak P."/>
            <person name="Hellsten U."/>
            <person name="Kuo D.H."/>
            <person name="Larsson T."/>
            <person name="Lv J."/>
            <person name="Arendt D."/>
            <person name="Savage R."/>
            <person name="Osoegawa K."/>
            <person name="de Jong P."/>
            <person name="Grimwood J."/>
            <person name="Chapman J.A."/>
            <person name="Shapiro H."/>
            <person name="Aerts A."/>
            <person name="Otillar R.P."/>
            <person name="Terry A.Y."/>
            <person name="Boore J.L."/>
            <person name="Grigoriev I.V."/>
            <person name="Lindberg D.R."/>
            <person name="Seaver E.C."/>
            <person name="Weisblat D.A."/>
            <person name="Putnam N.H."/>
            <person name="Rokhsar D.S."/>
        </authorList>
    </citation>
    <scope>NUCLEOTIDE SEQUENCE [LARGE SCALE GENOMIC DNA]</scope>
</reference>
<dbReference type="STRING" id="225164.V3ZZG1"/>
<keyword evidence="6" id="KW-0687">Ribonucleoprotein</keyword>
<dbReference type="Proteomes" id="UP000030746">
    <property type="component" value="Unassembled WGS sequence"/>
</dbReference>
<comment type="similarity">
    <text evidence="2">Belongs to the Ro 60 kDa family.</text>
</comment>
<evidence type="ECO:0000256" key="2">
    <source>
        <dbReference type="ARBA" id="ARBA00007814"/>
    </source>
</evidence>
<keyword evidence="3" id="KW-0963">Cytoplasm</keyword>
<dbReference type="InterPro" id="IPR056800">
    <property type="entry name" value="vWA_Ro60"/>
</dbReference>
<gene>
    <name evidence="8" type="ORF">LOTGIDRAFT_235432</name>
</gene>